<evidence type="ECO:0000256" key="5">
    <source>
        <dbReference type="SAM" id="Phobius"/>
    </source>
</evidence>
<gene>
    <name evidence="6" type="ORF">C7C56_000200</name>
</gene>
<feature type="non-terminal residue" evidence="6">
    <location>
        <position position="1"/>
    </location>
</feature>
<feature type="non-terminal residue" evidence="6">
    <location>
        <position position="344"/>
    </location>
</feature>
<dbReference type="InterPro" id="IPR011385">
    <property type="entry name" value="Site-sp_rcmbase"/>
</dbReference>
<evidence type="ECO:0000313" key="7">
    <source>
        <dbReference type="Proteomes" id="UP000241421"/>
    </source>
</evidence>
<feature type="transmembrane region" description="Helical" evidence="5">
    <location>
        <begin position="285"/>
        <end position="303"/>
    </location>
</feature>
<evidence type="ECO:0000256" key="1">
    <source>
        <dbReference type="ARBA" id="ARBA00004141"/>
    </source>
</evidence>
<organism evidence="6 7">
    <name type="scientific">Massilia glaciei</name>
    <dbReference type="NCBI Taxonomy" id="1524097"/>
    <lineage>
        <taxon>Bacteria</taxon>
        <taxon>Pseudomonadati</taxon>
        <taxon>Pseudomonadota</taxon>
        <taxon>Betaproteobacteria</taxon>
        <taxon>Burkholderiales</taxon>
        <taxon>Oxalobacteraceae</taxon>
        <taxon>Telluria group</taxon>
        <taxon>Massilia</taxon>
    </lineage>
</organism>
<evidence type="ECO:0000313" key="6">
    <source>
        <dbReference type="EMBL" id="PWF55753.1"/>
    </source>
</evidence>
<feature type="transmembrane region" description="Helical" evidence="5">
    <location>
        <begin position="74"/>
        <end position="96"/>
    </location>
</feature>
<feature type="transmembrane region" description="Helical" evidence="5">
    <location>
        <begin position="108"/>
        <end position="128"/>
    </location>
</feature>
<reference evidence="6 7" key="1">
    <citation type="submission" date="2018-04" db="EMBL/GenBank/DDBJ databases">
        <title>Massilia violaceinigra sp. nov., a novel purple-pigmented bacterium isolated from Tianshan glacier, Xinjiang, China.</title>
        <authorList>
            <person name="Wang H."/>
        </authorList>
    </citation>
    <scope>NUCLEOTIDE SEQUENCE [LARGE SCALE GENOMIC DNA]</scope>
    <source>
        <strain evidence="6 7">B448-2</strain>
    </source>
</reference>
<feature type="transmembrane region" description="Helical" evidence="5">
    <location>
        <begin position="214"/>
        <end position="239"/>
    </location>
</feature>
<evidence type="ECO:0000256" key="2">
    <source>
        <dbReference type="ARBA" id="ARBA00022692"/>
    </source>
</evidence>
<dbReference type="InterPro" id="IPR023271">
    <property type="entry name" value="Aquaporin-like"/>
</dbReference>
<sequence>AQAGAAGPRAAPPVSPKRAAAVALAAELVEAHNNKYTVRDLFGDNLNLLARNVTENASRTGEHYIAESRPALRAMFLSSGGAGAIIAIMGLFKILLGFLKRAPLFEAFLFSLNYSLGFMLIHLMHYTIATKQPAMTASRIASGLSSKDGRNIDLDSMAELITKVFRTQCVAVLGNLATVVPTAFLIALGYQALWGRHLMSREKAMQLLHDISPLTPTTLFYAAIAGVCLFVSGLISGYYDNKALYTRMAQRVRQLRGLGRLLGPARLERVSHYVEENLGGLMGNFYFGILLGTLGTVGYLVGLPIDIRHVTFSAGFLATSFVALDQDMGLALALTSIAGVLSIG</sequence>
<dbReference type="Pfam" id="PF10136">
    <property type="entry name" value="SpecificRecomb"/>
    <property type="match status" value="1"/>
</dbReference>
<feature type="transmembrane region" description="Helical" evidence="5">
    <location>
        <begin position="170"/>
        <end position="193"/>
    </location>
</feature>
<dbReference type="Proteomes" id="UP000241421">
    <property type="component" value="Unassembled WGS sequence"/>
</dbReference>
<keyword evidence="4 5" id="KW-0472">Membrane</keyword>
<keyword evidence="3 5" id="KW-1133">Transmembrane helix</keyword>
<keyword evidence="2 5" id="KW-0812">Transmembrane</keyword>
<accession>A0A2U2I7L5</accession>
<comment type="subcellular location">
    <subcellularLocation>
        <location evidence="1">Membrane</location>
        <topology evidence="1">Multi-pass membrane protein</topology>
    </subcellularLocation>
</comment>
<dbReference type="AlphaFoldDB" id="A0A2U2I7L5"/>
<dbReference type="Gene3D" id="1.20.1080.10">
    <property type="entry name" value="Glycerol uptake facilitator protein"/>
    <property type="match status" value="1"/>
</dbReference>
<evidence type="ECO:0000256" key="4">
    <source>
        <dbReference type="ARBA" id="ARBA00023136"/>
    </source>
</evidence>
<dbReference type="EMBL" id="PXWF02000003">
    <property type="protein sequence ID" value="PWF55753.1"/>
    <property type="molecule type" value="Genomic_DNA"/>
</dbReference>
<comment type="caution">
    <text evidence="6">The sequence shown here is derived from an EMBL/GenBank/DDBJ whole genome shotgun (WGS) entry which is preliminary data.</text>
</comment>
<name>A0A2U2I7L5_9BURK</name>
<dbReference type="GO" id="GO:0016020">
    <property type="term" value="C:membrane"/>
    <property type="evidence" value="ECO:0007669"/>
    <property type="project" value="UniProtKB-SubCell"/>
</dbReference>
<protein>
    <submittedName>
        <fullName evidence="6">Recombinase</fullName>
    </submittedName>
</protein>
<evidence type="ECO:0000256" key="3">
    <source>
        <dbReference type="ARBA" id="ARBA00022989"/>
    </source>
</evidence>
<proteinExistence type="predicted"/>
<keyword evidence="7" id="KW-1185">Reference proteome</keyword>